<dbReference type="PANTHER" id="PTHR33910">
    <property type="entry name" value="PROTEIN TRANSLOCASE SUBUNIT SECE"/>
    <property type="match status" value="1"/>
</dbReference>
<keyword evidence="3 9" id="KW-1003">Cell membrane</keyword>
<dbReference type="Proteomes" id="UP000176185">
    <property type="component" value="Unassembled WGS sequence"/>
</dbReference>
<evidence type="ECO:0000256" key="7">
    <source>
        <dbReference type="ARBA" id="ARBA00023010"/>
    </source>
</evidence>
<comment type="similarity">
    <text evidence="9">Belongs to the SecE/SEC61-gamma family.</text>
</comment>
<gene>
    <name evidence="9" type="primary">secE</name>
    <name evidence="10" type="ORF">A2943_00690</name>
</gene>
<dbReference type="GO" id="GO:0009306">
    <property type="term" value="P:protein secretion"/>
    <property type="evidence" value="ECO:0007669"/>
    <property type="project" value="UniProtKB-UniRule"/>
</dbReference>
<feature type="transmembrane region" description="Helical" evidence="9">
    <location>
        <begin position="24"/>
        <end position="48"/>
    </location>
</feature>
<dbReference type="PANTHER" id="PTHR33910:SF1">
    <property type="entry name" value="PROTEIN TRANSLOCASE SUBUNIT SECE"/>
    <property type="match status" value="1"/>
</dbReference>
<dbReference type="Gene3D" id="1.20.5.1030">
    <property type="entry name" value="Preprotein translocase secy subunit"/>
    <property type="match status" value="1"/>
</dbReference>
<protein>
    <recommendedName>
        <fullName evidence="9">Protein translocase subunit SecE</fullName>
    </recommendedName>
</protein>
<proteinExistence type="inferred from homology"/>
<evidence type="ECO:0000256" key="3">
    <source>
        <dbReference type="ARBA" id="ARBA00022475"/>
    </source>
</evidence>
<evidence type="ECO:0000256" key="1">
    <source>
        <dbReference type="ARBA" id="ARBA00004370"/>
    </source>
</evidence>
<dbReference type="STRING" id="1797243.A2943_00690"/>
<organism evidence="10 11">
    <name type="scientific">Candidatus Adlerbacteria bacterium RIFCSPLOWO2_01_FULL_51_16</name>
    <dbReference type="NCBI Taxonomy" id="1797243"/>
    <lineage>
        <taxon>Bacteria</taxon>
        <taxon>Candidatus Adleribacteriota</taxon>
    </lineage>
</organism>
<comment type="caution">
    <text evidence="10">The sequence shown here is derived from an EMBL/GenBank/DDBJ whole genome shotgun (WGS) entry which is preliminary data.</text>
</comment>
<evidence type="ECO:0000256" key="8">
    <source>
        <dbReference type="ARBA" id="ARBA00023136"/>
    </source>
</evidence>
<evidence type="ECO:0000313" key="10">
    <source>
        <dbReference type="EMBL" id="OGC81156.1"/>
    </source>
</evidence>
<evidence type="ECO:0000256" key="9">
    <source>
        <dbReference type="HAMAP-Rule" id="MF_00422"/>
    </source>
</evidence>
<comment type="subcellular location">
    <subcellularLocation>
        <location evidence="9">Cell membrane</location>
        <topology evidence="9">Single-pass membrane protein</topology>
    </subcellularLocation>
    <subcellularLocation>
        <location evidence="1">Membrane</location>
    </subcellularLocation>
</comment>
<reference evidence="10 11" key="1">
    <citation type="journal article" date="2016" name="Nat. Commun.">
        <title>Thousands of microbial genomes shed light on interconnected biogeochemical processes in an aquifer system.</title>
        <authorList>
            <person name="Anantharaman K."/>
            <person name="Brown C.T."/>
            <person name="Hug L.A."/>
            <person name="Sharon I."/>
            <person name="Castelle C.J."/>
            <person name="Probst A.J."/>
            <person name="Thomas B.C."/>
            <person name="Singh A."/>
            <person name="Wilkins M.J."/>
            <person name="Karaoz U."/>
            <person name="Brodie E.L."/>
            <person name="Williams K.H."/>
            <person name="Hubbard S.S."/>
            <person name="Banfield J.F."/>
        </authorList>
    </citation>
    <scope>NUCLEOTIDE SEQUENCE [LARGE SCALE GENOMIC DNA]</scope>
</reference>
<dbReference type="Pfam" id="PF00584">
    <property type="entry name" value="SecE"/>
    <property type="match status" value="1"/>
</dbReference>
<keyword evidence="2 9" id="KW-0813">Transport</keyword>
<evidence type="ECO:0000256" key="2">
    <source>
        <dbReference type="ARBA" id="ARBA00022448"/>
    </source>
</evidence>
<keyword evidence="5 9" id="KW-0653">Protein transport</keyword>
<dbReference type="GO" id="GO:0008320">
    <property type="term" value="F:protein transmembrane transporter activity"/>
    <property type="evidence" value="ECO:0007669"/>
    <property type="project" value="UniProtKB-UniRule"/>
</dbReference>
<evidence type="ECO:0000256" key="4">
    <source>
        <dbReference type="ARBA" id="ARBA00022692"/>
    </source>
</evidence>
<comment type="function">
    <text evidence="9">Essential subunit of the Sec protein translocation channel SecYEG. Clamps together the 2 halves of SecY. May contact the channel plug during translocation.</text>
</comment>
<dbReference type="AlphaFoldDB" id="A0A1F4XHS9"/>
<evidence type="ECO:0000313" key="11">
    <source>
        <dbReference type="Proteomes" id="UP000176185"/>
    </source>
</evidence>
<sequence>MFNYFKEVRAEMKHVSWPSYRQTITYTIVVIAVSLATAVYLGLWDYLFAELVKLII</sequence>
<keyword evidence="6 9" id="KW-1133">Transmembrane helix</keyword>
<name>A0A1F4XHS9_9BACT</name>
<keyword evidence="7 9" id="KW-0811">Translocation</keyword>
<dbReference type="InterPro" id="IPR038379">
    <property type="entry name" value="SecE_sf"/>
</dbReference>
<evidence type="ECO:0000256" key="6">
    <source>
        <dbReference type="ARBA" id="ARBA00022989"/>
    </source>
</evidence>
<dbReference type="NCBIfam" id="TIGR00964">
    <property type="entry name" value="secE_bact"/>
    <property type="match status" value="1"/>
</dbReference>
<dbReference type="GO" id="GO:0005886">
    <property type="term" value="C:plasma membrane"/>
    <property type="evidence" value="ECO:0007669"/>
    <property type="project" value="UniProtKB-SubCell"/>
</dbReference>
<dbReference type="HAMAP" id="MF_00422">
    <property type="entry name" value="SecE"/>
    <property type="match status" value="1"/>
</dbReference>
<dbReference type="InterPro" id="IPR001901">
    <property type="entry name" value="Translocase_SecE/Sec61-g"/>
</dbReference>
<comment type="subunit">
    <text evidence="9">Component of the Sec protein translocase complex. Heterotrimer consisting of SecY, SecE and SecG subunits. The heterotrimers can form oligomers, although 1 heterotrimer is thought to be able to translocate proteins. Interacts with the ribosome. Interacts with SecDF, and other proteins may be involved. Interacts with SecA.</text>
</comment>
<accession>A0A1F4XHS9</accession>
<evidence type="ECO:0000256" key="5">
    <source>
        <dbReference type="ARBA" id="ARBA00022927"/>
    </source>
</evidence>
<keyword evidence="8 9" id="KW-0472">Membrane</keyword>
<dbReference type="GO" id="GO:0043952">
    <property type="term" value="P:protein transport by the Sec complex"/>
    <property type="evidence" value="ECO:0007669"/>
    <property type="project" value="UniProtKB-UniRule"/>
</dbReference>
<dbReference type="EMBL" id="MEWX01000003">
    <property type="protein sequence ID" value="OGC81156.1"/>
    <property type="molecule type" value="Genomic_DNA"/>
</dbReference>
<dbReference type="InterPro" id="IPR005807">
    <property type="entry name" value="SecE_bac"/>
</dbReference>
<dbReference type="GO" id="GO:0006605">
    <property type="term" value="P:protein targeting"/>
    <property type="evidence" value="ECO:0007669"/>
    <property type="project" value="UniProtKB-UniRule"/>
</dbReference>
<dbReference type="GO" id="GO:0065002">
    <property type="term" value="P:intracellular protein transmembrane transport"/>
    <property type="evidence" value="ECO:0007669"/>
    <property type="project" value="UniProtKB-UniRule"/>
</dbReference>
<keyword evidence="4 9" id="KW-0812">Transmembrane</keyword>